<evidence type="ECO:0000313" key="1">
    <source>
        <dbReference type="EMBL" id="SHE77606.1"/>
    </source>
</evidence>
<gene>
    <name evidence="1" type="ORF">SAMN02745131_01133</name>
</gene>
<dbReference type="InterPro" id="IPR025361">
    <property type="entry name" value="DUF4265"/>
</dbReference>
<dbReference type="Proteomes" id="UP000184048">
    <property type="component" value="Unassembled WGS sequence"/>
</dbReference>
<dbReference type="STRING" id="1121884.SAMN02745131_01133"/>
<dbReference type="EMBL" id="FQUU01000003">
    <property type="protein sequence ID" value="SHE77606.1"/>
    <property type="molecule type" value="Genomic_DNA"/>
</dbReference>
<dbReference type="AlphaFoldDB" id="A0A1M4W8Q7"/>
<dbReference type="RefSeq" id="WP_072834269.1">
    <property type="nucleotide sequence ID" value="NZ_FQUU01000003.1"/>
</dbReference>
<evidence type="ECO:0008006" key="3">
    <source>
        <dbReference type="Google" id="ProtNLM"/>
    </source>
</evidence>
<dbReference type="Pfam" id="PF14085">
    <property type="entry name" value="DUF4265"/>
    <property type="match status" value="1"/>
</dbReference>
<organism evidence="1 2">
    <name type="scientific">Flavisolibacter ginsengisoli DSM 18119</name>
    <dbReference type="NCBI Taxonomy" id="1121884"/>
    <lineage>
        <taxon>Bacteria</taxon>
        <taxon>Pseudomonadati</taxon>
        <taxon>Bacteroidota</taxon>
        <taxon>Chitinophagia</taxon>
        <taxon>Chitinophagales</taxon>
        <taxon>Chitinophagaceae</taxon>
        <taxon>Flavisolibacter</taxon>
    </lineage>
</organism>
<protein>
    <recommendedName>
        <fullName evidence="3">DUF4265 domain-containing protein</fullName>
    </recommendedName>
</protein>
<keyword evidence="2" id="KW-1185">Reference proteome</keyword>
<reference evidence="1 2" key="1">
    <citation type="submission" date="2016-11" db="EMBL/GenBank/DDBJ databases">
        <authorList>
            <person name="Jaros S."/>
            <person name="Januszkiewicz K."/>
            <person name="Wedrychowicz H."/>
        </authorList>
    </citation>
    <scope>NUCLEOTIDE SEQUENCE [LARGE SCALE GENOMIC DNA]</scope>
    <source>
        <strain evidence="1 2">DSM 18119</strain>
    </source>
</reference>
<sequence length="154" mass="18024">MTQQDDNFVRLLFRFYSDALEDWTVETLWAQSLNIEKGLYKIFNIPFYAPVASDDIVFAEYDDTEKMLTYKETVEYSGNSLIQVVILNKSVVTNDIRDIFNSMDCKSEKFEEGYFVIEILADKDYKPIKQKLTELSDSGIIDYAEPILSHKHKY</sequence>
<dbReference type="OrthoDB" id="1030945at2"/>
<proteinExistence type="predicted"/>
<evidence type="ECO:0000313" key="2">
    <source>
        <dbReference type="Proteomes" id="UP000184048"/>
    </source>
</evidence>
<name>A0A1M4W8Q7_9BACT</name>
<accession>A0A1M4W8Q7</accession>